<dbReference type="InterPro" id="IPR050250">
    <property type="entry name" value="Macrolide_Exporter_MacB"/>
</dbReference>
<organism evidence="9 10">
    <name type="scientific">Collinsella intestinalis</name>
    <dbReference type="NCBI Taxonomy" id="147207"/>
    <lineage>
        <taxon>Bacteria</taxon>
        <taxon>Bacillati</taxon>
        <taxon>Actinomycetota</taxon>
        <taxon>Coriobacteriia</taxon>
        <taxon>Coriobacteriales</taxon>
        <taxon>Coriobacteriaceae</taxon>
        <taxon>Collinsella</taxon>
    </lineage>
</organism>
<evidence type="ECO:0000256" key="5">
    <source>
        <dbReference type="ARBA" id="ARBA00023136"/>
    </source>
</evidence>
<proteinExistence type="inferred from homology"/>
<feature type="domain" description="ABC3 transporter permease C-terminal" evidence="8">
    <location>
        <begin position="928"/>
        <end position="1043"/>
    </location>
</feature>
<comment type="subcellular location">
    <subcellularLocation>
        <location evidence="1">Cell membrane</location>
        <topology evidence="1">Multi-pass membrane protein</topology>
    </subcellularLocation>
</comment>
<name>A0A414FY20_9ACTN</name>
<dbReference type="PANTHER" id="PTHR30572:SF4">
    <property type="entry name" value="ABC TRANSPORTER PERMEASE YTRF"/>
    <property type="match status" value="1"/>
</dbReference>
<dbReference type="Pfam" id="PF02687">
    <property type="entry name" value="FtsX"/>
    <property type="match status" value="2"/>
</dbReference>
<gene>
    <name evidence="9" type="ORF">DW787_02360</name>
</gene>
<dbReference type="GO" id="GO:0022857">
    <property type="term" value="F:transmembrane transporter activity"/>
    <property type="evidence" value="ECO:0007669"/>
    <property type="project" value="TreeGrafter"/>
</dbReference>
<protein>
    <recommendedName>
        <fullName evidence="8">ABC3 transporter permease C-terminal domain-containing protein</fullName>
    </recommendedName>
</protein>
<dbReference type="InterPro" id="IPR003838">
    <property type="entry name" value="ABC3_permease_C"/>
</dbReference>
<feature type="transmembrane region" description="Helical" evidence="7">
    <location>
        <begin position="980"/>
        <end position="1000"/>
    </location>
</feature>
<dbReference type="GO" id="GO:0005886">
    <property type="term" value="C:plasma membrane"/>
    <property type="evidence" value="ECO:0007669"/>
    <property type="project" value="UniProtKB-SubCell"/>
</dbReference>
<evidence type="ECO:0000313" key="10">
    <source>
        <dbReference type="Proteomes" id="UP000286050"/>
    </source>
</evidence>
<feature type="transmembrane region" description="Helical" evidence="7">
    <location>
        <begin position="357"/>
        <end position="381"/>
    </location>
</feature>
<dbReference type="Proteomes" id="UP000286050">
    <property type="component" value="Unassembled WGS sequence"/>
</dbReference>
<comment type="caution">
    <text evidence="9">The sequence shown here is derived from an EMBL/GenBank/DDBJ whole genome shotgun (WGS) entry which is preliminary data.</text>
</comment>
<evidence type="ECO:0000256" key="7">
    <source>
        <dbReference type="SAM" id="Phobius"/>
    </source>
</evidence>
<dbReference type="AlphaFoldDB" id="A0A414FY20"/>
<keyword evidence="2" id="KW-1003">Cell membrane</keyword>
<feature type="transmembrane region" description="Helical" evidence="7">
    <location>
        <begin position="1012"/>
        <end position="1038"/>
    </location>
</feature>
<keyword evidence="4 7" id="KW-1133">Transmembrane helix</keyword>
<feature type="transmembrane region" description="Helical" evidence="7">
    <location>
        <begin position="416"/>
        <end position="443"/>
    </location>
</feature>
<keyword evidence="3 7" id="KW-0812">Transmembrane</keyword>
<feature type="transmembrane region" description="Helical" evidence="7">
    <location>
        <begin position="924"/>
        <end position="945"/>
    </location>
</feature>
<sequence length="1055" mass="114282">MAEDTRTATPAGANAAQGALPRRGVFWRFAERSLKLNRSRTIVSIIGIALSCALITAIFTSVATLYEGLLKAEIVTEGAWQVELVNVPEDEIDAVHADSRVTRSYDRISYGDAIMPKSFEGYWGRYLSVQEWPTADKVKGLKPLPHIAEGRAPQAPDEIVLTHNLKGLTVEDGSWLYDNLPTSGRDDDVPRASWDGGLEIGSVIDLALGERTFVDAESGQEAPCLYDESLYTTESATGDVISEYLANPGEVKSYKVVGFYAPEGVRKDDVWGRTGPGHLGFVSSPEVPVRTTSIYLTTNLKSRTEIDGLIEDYTGNPHAIFNGGGNRDDIENMEGQTAAYSHDSLMRYQGMTDDRSIWGTLYTLAFILSAVVIGASISLIYNSFAIAVSERTRQFGLLSSLGASKRQLRRTVYAEASMLAIIGIPIGLLVGLAGTFAVFTFAGEGIGMLIDQEAFAKTGFSTIAINPAVLALSALLAVITVFISATIPAWRASRISAVDAIRGSRDVRLSRRERREMRKDRRAGARGTSFGRIFDDLRLRAAGVPGLLAHRNLTRASAKGRVAVASLAVSVALIIISGGISHYLNYLTQVVDNGGSDIEVSLNRRLELDETTSNGLKEIDDAYRALATVDGATGEGYMLLTSLCASFEPGMIDYGELSSQSDHYDMPDRGMTDDGTVYAPASVLFLDDASWNQILEENGLDRKRFGDPKNPVAVALNGTQSNDGKRYSVRDLFSSTGTANLLTNIASVDNAMFVEAGVDDGEPVARYEGYGEGDEARFDENGEPIYDKVARPLDEVLLDSYELPVGAIVKTFPSPIKAYASIWPTLVLPVSALPTLAASSEGIIDDKDVSSLATPFAFHSEQGTYGNTMYAYLSFGAEDARAVEIGMNEIIADKITGSKWYRTYLSNNAENARAERLIGETVQLFINCFILITGAIAVANVFNTLTNSIILRRREFAMLKSIGMGQRAFWRMIALECFSYAWRGLAIGLGLGAVVTFFIYQAMMMSFEGLGFVVPFGWVIAAVGVVIAVLAVSTAYALRKSSSGSIVQTLREDAI</sequence>
<comment type="similarity">
    <text evidence="6">Belongs to the ABC-4 integral membrane protein family.</text>
</comment>
<dbReference type="PANTHER" id="PTHR30572">
    <property type="entry name" value="MEMBRANE COMPONENT OF TRANSPORTER-RELATED"/>
    <property type="match status" value="1"/>
</dbReference>
<evidence type="ECO:0000256" key="1">
    <source>
        <dbReference type="ARBA" id="ARBA00004651"/>
    </source>
</evidence>
<evidence type="ECO:0000259" key="8">
    <source>
        <dbReference type="Pfam" id="PF02687"/>
    </source>
</evidence>
<dbReference type="RefSeq" id="WP_118271483.1">
    <property type="nucleotide sequence ID" value="NZ_QSJI01000002.1"/>
</dbReference>
<feature type="transmembrane region" description="Helical" evidence="7">
    <location>
        <begin position="562"/>
        <end position="584"/>
    </location>
</feature>
<dbReference type="EMBL" id="QSJI01000002">
    <property type="protein sequence ID" value="RHD56422.1"/>
    <property type="molecule type" value="Genomic_DNA"/>
</dbReference>
<evidence type="ECO:0000256" key="3">
    <source>
        <dbReference type="ARBA" id="ARBA00022692"/>
    </source>
</evidence>
<evidence type="ECO:0000256" key="4">
    <source>
        <dbReference type="ARBA" id="ARBA00022989"/>
    </source>
</evidence>
<accession>A0A414FY20</accession>
<keyword evidence="5 7" id="KW-0472">Membrane</keyword>
<evidence type="ECO:0000256" key="6">
    <source>
        <dbReference type="ARBA" id="ARBA00038076"/>
    </source>
</evidence>
<reference evidence="9 10" key="1">
    <citation type="submission" date="2018-08" db="EMBL/GenBank/DDBJ databases">
        <title>A genome reference for cultivated species of the human gut microbiota.</title>
        <authorList>
            <person name="Zou Y."/>
            <person name="Xue W."/>
            <person name="Luo G."/>
        </authorList>
    </citation>
    <scope>NUCLEOTIDE SEQUENCE [LARGE SCALE GENOMIC DNA]</scope>
    <source>
        <strain evidence="9 10">AM30-5LB</strain>
    </source>
</reference>
<evidence type="ECO:0000256" key="2">
    <source>
        <dbReference type="ARBA" id="ARBA00022475"/>
    </source>
</evidence>
<feature type="domain" description="ABC3 transporter permease C-terminal" evidence="8">
    <location>
        <begin position="367"/>
        <end position="496"/>
    </location>
</feature>
<evidence type="ECO:0000313" key="9">
    <source>
        <dbReference type="EMBL" id="RHD56422.1"/>
    </source>
</evidence>
<feature type="transmembrane region" description="Helical" evidence="7">
    <location>
        <begin position="463"/>
        <end position="487"/>
    </location>
</feature>
<feature type="transmembrane region" description="Helical" evidence="7">
    <location>
        <begin position="42"/>
        <end position="66"/>
    </location>
</feature>